<sequence length="453" mass="49291">MNRVESKTKTIVPWMTAALCLSLLTACGGGNSANKPSAADPSASNAPSGTADSIGPVELTIYSGVSSITQEEFKRTIEAPVRAKYPNIKLNYLIGGAEVKLDNMVMTGSAPDIVITSISGLYTAVLPFQLQYDITDLVKKHKYDLSRIESSAIESLRNASGTGALYGLPKYTNAVVLFYNKDIFDKFGVAYPKNGMTWDETAKLAAQMTRTVDGVNYRGMSLFTSNMIKDNQLSLLPIDAKSDKASVNTAGYQKLFQSYKSFYDIVGNKPTGAFNGDNELNAFYKDRNIAMVVAPMSGYGRFEGTKDLNWDIVAAPTFSDKAGVGYQANTIYYFISNVNKKAEQAFLAVTQLLTDEVQLAANKEGRPTILTNETIRATLGAESSSKNKNFKAVFHNKFAETPTPNTKMAPLVNADGILNKEFGNMINNGTDINTMLRLAEEQINQAILDAKSK</sequence>
<evidence type="ECO:0000256" key="5">
    <source>
        <dbReference type="SAM" id="SignalP"/>
    </source>
</evidence>
<dbReference type="AlphaFoldDB" id="A0A5C4SVX9"/>
<evidence type="ECO:0000313" key="7">
    <source>
        <dbReference type="Proteomes" id="UP000307943"/>
    </source>
</evidence>
<dbReference type="GO" id="GO:0030313">
    <property type="term" value="C:cell envelope"/>
    <property type="evidence" value="ECO:0007669"/>
    <property type="project" value="UniProtKB-SubCell"/>
</dbReference>
<evidence type="ECO:0000256" key="4">
    <source>
        <dbReference type="ARBA" id="ARBA00022729"/>
    </source>
</evidence>
<feature type="signal peptide" evidence="5">
    <location>
        <begin position="1"/>
        <end position="28"/>
    </location>
</feature>
<dbReference type="Pfam" id="PF01547">
    <property type="entry name" value="SBP_bac_1"/>
    <property type="match status" value="1"/>
</dbReference>
<gene>
    <name evidence="6" type="ORF">FE784_39855</name>
</gene>
<evidence type="ECO:0000256" key="3">
    <source>
        <dbReference type="ARBA" id="ARBA00022448"/>
    </source>
</evidence>
<dbReference type="Proteomes" id="UP000307943">
    <property type="component" value="Unassembled WGS sequence"/>
</dbReference>
<evidence type="ECO:0000256" key="2">
    <source>
        <dbReference type="ARBA" id="ARBA00008520"/>
    </source>
</evidence>
<dbReference type="PANTHER" id="PTHR43649:SF31">
    <property type="entry name" value="SN-GLYCEROL-3-PHOSPHATE-BINDING PERIPLASMIC PROTEIN UGPB"/>
    <property type="match status" value="1"/>
</dbReference>
<feature type="chain" id="PRO_5038817637" evidence="5">
    <location>
        <begin position="29"/>
        <end position="453"/>
    </location>
</feature>
<organism evidence="6 7">
    <name type="scientific">Paenibacillus hemerocallicola</name>
    <dbReference type="NCBI Taxonomy" id="1172614"/>
    <lineage>
        <taxon>Bacteria</taxon>
        <taxon>Bacillati</taxon>
        <taxon>Bacillota</taxon>
        <taxon>Bacilli</taxon>
        <taxon>Bacillales</taxon>
        <taxon>Paenibacillaceae</taxon>
        <taxon>Paenibacillus</taxon>
    </lineage>
</organism>
<proteinExistence type="inferred from homology"/>
<reference evidence="6 7" key="1">
    <citation type="submission" date="2019-05" db="EMBL/GenBank/DDBJ databases">
        <title>We sequenced the genome of Paenibacillus hemerocallicola KCTC 33185 for further insight into its adaptation and study the phylogeny of Paenibacillus.</title>
        <authorList>
            <person name="Narsing Rao M.P."/>
        </authorList>
    </citation>
    <scope>NUCLEOTIDE SEQUENCE [LARGE SCALE GENOMIC DNA]</scope>
    <source>
        <strain evidence="6 7">KCTC 33185</strain>
    </source>
</reference>
<dbReference type="InterPro" id="IPR006059">
    <property type="entry name" value="SBP"/>
</dbReference>
<comment type="caution">
    <text evidence="6">The sequence shown here is derived from an EMBL/GenBank/DDBJ whole genome shotgun (WGS) entry which is preliminary data.</text>
</comment>
<dbReference type="InterPro" id="IPR050490">
    <property type="entry name" value="Bact_solute-bd_prot1"/>
</dbReference>
<name>A0A5C4SVX9_9BACL</name>
<dbReference type="SUPFAM" id="SSF53850">
    <property type="entry name" value="Periplasmic binding protein-like II"/>
    <property type="match status" value="1"/>
</dbReference>
<keyword evidence="3" id="KW-0813">Transport</keyword>
<dbReference type="PANTHER" id="PTHR43649">
    <property type="entry name" value="ARABINOSE-BINDING PROTEIN-RELATED"/>
    <property type="match status" value="1"/>
</dbReference>
<comment type="similarity">
    <text evidence="2">Belongs to the bacterial solute-binding protein 1 family.</text>
</comment>
<dbReference type="PROSITE" id="PS51257">
    <property type="entry name" value="PROKAR_LIPOPROTEIN"/>
    <property type="match status" value="1"/>
</dbReference>
<dbReference type="OrthoDB" id="2511899at2"/>
<evidence type="ECO:0000256" key="1">
    <source>
        <dbReference type="ARBA" id="ARBA00004196"/>
    </source>
</evidence>
<accession>A0A5C4SVX9</accession>
<dbReference type="RefSeq" id="WP_139607856.1">
    <property type="nucleotide sequence ID" value="NZ_VDCQ01000124.1"/>
</dbReference>
<comment type="subcellular location">
    <subcellularLocation>
        <location evidence="1">Cell envelope</location>
    </subcellularLocation>
</comment>
<protein>
    <submittedName>
        <fullName evidence="6">Extracellular solute-binding protein</fullName>
    </submittedName>
</protein>
<keyword evidence="4 5" id="KW-0732">Signal</keyword>
<dbReference type="Gene3D" id="3.40.190.10">
    <property type="entry name" value="Periplasmic binding protein-like II"/>
    <property type="match status" value="1"/>
</dbReference>
<dbReference type="EMBL" id="VDCQ01000124">
    <property type="protein sequence ID" value="TNJ54636.1"/>
    <property type="molecule type" value="Genomic_DNA"/>
</dbReference>
<keyword evidence="7" id="KW-1185">Reference proteome</keyword>
<evidence type="ECO:0000313" key="6">
    <source>
        <dbReference type="EMBL" id="TNJ54636.1"/>
    </source>
</evidence>